<reference evidence="1 2" key="1">
    <citation type="journal article" date="2014" name="MBio">
        <title>The Ordospora colligata genome; evolution of extreme reduction in microsporidia and host-to-parasite horizontal gene transfer.</title>
        <authorList>
            <person name="Pombert J.-F."/>
            <person name="Haag K.L."/>
            <person name="Beidas S."/>
            <person name="Ebert D."/>
            <person name="Keeling P.J."/>
        </authorList>
    </citation>
    <scope>NUCLEOTIDE SEQUENCE [LARGE SCALE GENOMIC DNA]</scope>
    <source>
        <strain evidence="1 2">OC4</strain>
    </source>
</reference>
<dbReference type="AlphaFoldDB" id="A0A0B2UH45"/>
<keyword evidence="2" id="KW-1185">Reference proteome</keyword>
<name>A0A0B2UH45_9MICR</name>
<dbReference type="RefSeq" id="XP_014564428.1">
    <property type="nucleotide sequence ID" value="XM_014708942.1"/>
</dbReference>
<dbReference type="VEuPathDB" id="MicrosporidiaDB:M896_010380"/>
<gene>
    <name evidence="1" type="ORF">M896_010380</name>
</gene>
<dbReference type="GeneID" id="26260881"/>
<comment type="caution">
    <text evidence="1">The sequence shown here is derived from an EMBL/GenBank/DDBJ whole genome shotgun (WGS) entry which is preliminary data.</text>
</comment>
<dbReference type="OrthoDB" id="2191249at2759"/>
<organism evidence="1 2">
    <name type="scientific">Ordospora colligata OC4</name>
    <dbReference type="NCBI Taxonomy" id="1354746"/>
    <lineage>
        <taxon>Eukaryota</taxon>
        <taxon>Fungi</taxon>
        <taxon>Fungi incertae sedis</taxon>
        <taxon>Microsporidia</taxon>
        <taxon>Ordosporidae</taxon>
        <taxon>Ordospora</taxon>
    </lineage>
</organism>
<proteinExistence type="predicted"/>
<evidence type="ECO:0000313" key="2">
    <source>
        <dbReference type="Proteomes" id="UP000031056"/>
    </source>
</evidence>
<evidence type="ECO:0000313" key="1">
    <source>
        <dbReference type="EMBL" id="KHN70386.1"/>
    </source>
</evidence>
<accession>A0A0B2UH45</accession>
<dbReference type="InParanoid" id="A0A0B2UH45"/>
<dbReference type="HOGENOM" id="CLU_1151787_0_0_1"/>
<protein>
    <submittedName>
        <fullName evidence="1">Uncharacterized protein</fullName>
    </submittedName>
</protein>
<dbReference type="EMBL" id="JOKQ01000001">
    <property type="protein sequence ID" value="KHN70386.1"/>
    <property type="molecule type" value="Genomic_DNA"/>
</dbReference>
<sequence length="246" mass="28472">MQIKLEEALQQEYDGYLNNCKDISCNAGLNNSTICFVPNQHDLSGEKVEVFNIDLTADEMCLVDGYFLLYRNGAIRIYRYDTKFKCVKVRKIESHLLIFLIKRGRINKQCRFLFYNVLLNLIKSNEKKYDQKLNDIMCSMCVDWITSIKFGMNGEILCVYRNRESRVFNAKLQVISSTGFSFVKDSNVVESREQTVTVKKNGLEITRKDRSFKNVLAINEIKQHSAIADILFLLTNNGIKALRFGK</sequence>
<dbReference type="Proteomes" id="UP000031056">
    <property type="component" value="Unassembled WGS sequence"/>
</dbReference>